<name>A0A0F9QEP9_9ZZZZ</name>
<organism evidence="1">
    <name type="scientific">marine sediment metagenome</name>
    <dbReference type="NCBI Taxonomy" id="412755"/>
    <lineage>
        <taxon>unclassified sequences</taxon>
        <taxon>metagenomes</taxon>
        <taxon>ecological metagenomes</taxon>
    </lineage>
</organism>
<accession>A0A0F9QEP9</accession>
<dbReference type="AlphaFoldDB" id="A0A0F9QEP9"/>
<dbReference type="EMBL" id="LAZR01002036">
    <property type="protein sequence ID" value="KKN35472.1"/>
    <property type="molecule type" value="Genomic_DNA"/>
</dbReference>
<reference evidence="1" key="1">
    <citation type="journal article" date="2015" name="Nature">
        <title>Complex archaea that bridge the gap between prokaryotes and eukaryotes.</title>
        <authorList>
            <person name="Spang A."/>
            <person name="Saw J.H."/>
            <person name="Jorgensen S.L."/>
            <person name="Zaremba-Niedzwiedzka K."/>
            <person name="Martijn J."/>
            <person name="Lind A.E."/>
            <person name="van Eijk R."/>
            <person name="Schleper C."/>
            <person name="Guy L."/>
            <person name="Ettema T.J."/>
        </authorList>
    </citation>
    <scope>NUCLEOTIDE SEQUENCE</scope>
</reference>
<evidence type="ECO:0000313" key="1">
    <source>
        <dbReference type="EMBL" id="KKN35472.1"/>
    </source>
</evidence>
<sequence length="46" mass="5124">MATIPEKHQIKIAKSTLKMSDVGAMIMGGMTKDEARKILTKHNIKQ</sequence>
<protein>
    <submittedName>
        <fullName evidence="1">Uncharacterized protein</fullName>
    </submittedName>
</protein>
<proteinExistence type="predicted"/>
<comment type="caution">
    <text evidence="1">The sequence shown here is derived from an EMBL/GenBank/DDBJ whole genome shotgun (WGS) entry which is preliminary data.</text>
</comment>
<gene>
    <name evidence="1" type="ORF">LCGC14_0783240</name>
</gene>